<comment type="caution">
    <text evidence="8">The sequence shown here is derived from an EMBL/GenBank/DDBJ whole genome shotgun (WGS) entry which is preliminary data.</text>
</comment>
<comment type="similarity">
    <text evidence="2 6">Belongs to the zinc-containing alcohol dehydrogenase family.</text>
</comment>
<dbReference type="InterPro" id="IPR013149">
    <property type="entry name" value="ADH-like_C"/>
</dbReference>
<dbReference type="InterPro" id="IPR036291">
    <property type="entry name" value="NAD(P)-bd_dom_sf"/>
</dbReference>
<reference evidence="8 9" key="1">
    <citation type="submission" date="2024-03" db="EMBL/GenBank/DDBJ databases">
        <title>Human intestinal bacterial collection.</title>
        <authorList>
            <person name="Pauvert C."/>
            <person name="Hitch T.C.A."/>
            <person name="Clavel T."/>
        </authorList>
    </citation>
    <scope>NUCLEOTIDE SEQUENCE [LARGE SCALE GENOMIC DNA]</scope>
    <source>
        <strain evidence="8 9">CLA-SR-H021</strain>
    </source>
</reference>
<keyword evidence="3 6" id="KW-0479">Metal-binding</keyword>
<name>A0ABV1DF63_9FIRM</name>
<dbReference type="InterPro" id="IPR045306">
    <property type="entry name" value="SDH-like"/>
</dbReference>
<accession>A0ABV1DF63</accession>
<dbReference type="CDD" id="cd05285">
    <property type="entry name" value="sorbitol_DH"/>
    <property type="match status" value="1"/>
</dbReference>
<dbReference type="Gene3D" id="3.40.50.720">
    <property type="entry name" value="NAD(P)-binding Rossmann-like Domain"/>
    <property type="match status" value="1"/>
</dbReference>
<evidence type="ECO:0000259" key="7">
    <source>
        <dbReference type="SMART" id="SM00829"/>
    </source>
</evidence>
<evidence type="ECO:0000313" key="9">
    <source>
        <dbReference type="Proteomes" id="UP001454086"/>
    </source>
</evidence>
<evidence type="ECO:0000256" key="1">
    <source>
        <dbReference type="ARBA" id="ARBA00001947"/>
    </source>
</evidence>
<dbReference type="PANTHER" id="PTHR43161">
    <property type="entry name" value="SORBITOL DEHYDROGENASE"/>
    <property type="match status" value="1"/>
</dbReference>
<gene>
    <name evidence="8" type="ORF">WMQ36_22965</name>
</gene>
<dbReference type="EMBL" id="JBBMFM010000129">
    <property type="protein sequence ID" value="MEQ2427829.1"/>
    <property type="molecule type" value="Genomic_DNA"/>
</dbReference>
<dbReference type="Gene3D" id="3.90.180.10">
    <property type="entry name" value="Medium-chain alcohol dehydrogenases, catalytic domain"/>
    <property type="match status" value="1"/>
</dbReference>
<dbReference type="InterPro" id="IPR002328">
    <property type="entry name" value="ADH_Zn_CS"/>
</dbReference>
<dbReference type="InterPro" id="IPR020843">
    <property type="entry name" value="ER"/>
</dbReference>
<dbReference type="PANTHER" id="PTHR43161:SF9">
    <property type="entry name" value="SORBITOL DEHYDROGENASE"/>
    <property type="match status" value="1"/>
</dbReference>
<evidence type="ECO:0000256" key="3">
    <source>
        <dbReference type="ARBA" id="ARBA00022723"/>
    </source>
</evidence>
<evidence type="ECO:0000256" key="6">
    <source>
        <dbReference type="RuleBase" id="RU361277"/>
    </source>
</evidence>
<proteinExistence type="inferred from homology"/>
<evidence type="ECO:0000256" key="2">
    <source>
        <dbReference type="ARBA" id="ARBA00008072"/>
    </source>
</evidence>
<keyword evidence="4 6" id="KW-0862">Zinc</keyword>
<dbReference type="RefSeq" id="WP_008722066.1">
    <property type="nucleotide sequence ID" value="NZ_JBBMFM010000129.1"/>
</dbReference>
<dbReference type="Proteomes" id="UP001454086">
    <property type="component" value="Unassembled WGS sequence"/>
</dbReference>
<dbReference type="Pfam" id="PF08240">
    <property type="entry name" value="ADH_N"/>
    <property type="match status" value="1"/>
</dbReference>
<evidence type="ECO:0000256" key="5">
    <source>
        <dbReference type="ARBA" id="ARBA00023002"/>
    </source>
</evidence>
<keyword evidence="9" id="KW-1185">Reference proteome</keyword>
<protein>
    <submittedName>
        <fullName evidence="8">NAD(P)-dependent alcohol dehydrogenase</fullName>
    </submittedName>
</protein>
<organism evidence="8 9">
    <name type="scientific">Enterocloster hominis</name>
    <name type="common">ex Hitch et al. 2024</name>
    <dbReference type="NCBI Taxonomy" id="1917870"/>
    <lineage>
        <taxon>Bacteria</taxon>
        <taxon>Bacillati</taxon>
        <taxon>Bacillota</taxon>
        <taxon>Clostridia</taxon>
        <taxon>Lachnospirales</taxon>
        <taxon>Lachnospiraceae</taxon>
        <taxon>Enterocloster</taxon>
    </lineage>
</organism>
<dbReference type="SUPFAM" id="SSF51735">
    <property type="entry name" value="NAD(P)-binding Rossmann-fold domains"/>
    <property type="match status" value="1"/>
</dbReference>
<keyword evidence="5" id="KW-0560">Oxidoreductase</keyword>
<evidence type="ECO:0000256" key="4">
    <source>
        <dbReference type="ARBA" id="ARBA00022833"/>
    </source>
</evidence>
<dbReference type="InterPro" id="IPR013154">
    <property type="entry name" value="ADH-like_N"/>
</dbReference>
<dbReference type="InterPro" id="IPR011032">
    <property type="entry name" value="GroES-like_sf"/>
</dbReference>
<evidence type="ECO:0000313" key="8">
    <source>
        <dbReference type="EMBL" id="MEQ2427829.1"/>
    </source>
</evidence>
<comment type="cofactor">
    <cofactor evidence="1 6">
        <name>Zn(2+)</name>
        <dbReference type="ChEBI" id="CHEBI:29105"/>
    </cofactor>
</comment>
<dbReference type="SUPFAM" id="SSF50129">
    <property type="entry name" value="GroES-like"/>
    <property type="match status" value="1"/>
</dbReference>
<dbReference type="Pfam" id="PF00107">
    <property type="entry name" value="ADH_zinc_N"/>
    <property type="match status" value="1"/>
</dbReference>
<sequence length="339" mass="36841">MVNKVAYLTKPKVFEICEEEPPELSDDEVLVEIKHVGICGSDLLFYNDPTVGGELDTKLPIILGHECAGIVVKIGSNVQSIQVGDKVALEPGISCGKCSYCLEGRYNLCEKVNFMAAPPFKAGALKRYVSHPASFTYKLPDHMTTMEGALIEPLAVGIHASDRGMAAPGKSVLIMGAGCIGLMTLMACVAKGVTDITVTDLFDNRLEMAMKLGASKVINGSREEITSSSRYDIIFETAGSSSTVAMTPNLIRRGGKLVMVGNVHTNVLYDFNTLNQKEADIISVFRYANIYHQAIQLVAGGRIPVREVVSNIYPFNEVNQAFDFAFNKKMASLKVVLEF</sequence>
<feature type="domain" description="Enoyl reductase (ER)" evidence="7">
    <location>
        <begin position="9"/>
        <end position="337"/>
    </location>
</feature>
<dbReference type="SMART" id="SM00829">
    <property type="entry name" value="PKS_ER"/>
    <property type="match status" value="1"/>
</dbReference>
<dbReference type="PROSITE" id="PS00059">
    <property type="entry name" value="ADH_ZINC"/>
    <property type="match status" value="1"/>
</dbReference>